<name>A0ABV1EZ85_9BACI</name>
<accession>A0ABV1EZ85</accession>
<reference evidence="1 2" key="1">
    <citation type="submission" date="2024-03" db="EMBL/GenBank/DDBJ databases">
        <title>Human intestinal bacterial collection.</title>
        <authorList>
            <person name="Pauvert C."/>
            <person name="Hitch T.C.A."/>
            <person name="Clavel T."/>
        </authorList>
    </citation>
    <scope>NUCLEOTIDE SEQUENCE [LARGE SCALE GENOMIC DNA]</scope>
    <source>
        <strain evidence="1 2">CLA-SR-H024</strain>
    </source>
</reference>
<gene>
    <name evidence="1" type="ORF">WMO63_12175</name>
</gene>
<organism evidence="1 2">
    <name type="scientific">Niallia hominis</name>
    <dbReference type="NCBI Taxonomy" id="3133173"/>
    <lineage>
        <taxon>Bacteria</taxon>
        <taxon>Bacillati</taxon>
        <taxon>Bacillota</taxon>
        <taxon>Bacilli</taxon>
        <taxon>Bacillales</taxon>
        <taxon>Bacillaceae</taxon>
        <taxon>Niallia</taxon>
    </lineage>
</organism>
<dbReference type="Gene3D" id="3.40.50.720">
    <property type="entry name" value="NAD(P)-binding Rossmann-like Domain"/>
    <property type="match status" value="1"/>
</dbReference>
<keyword evidence="2" id="KW-1185">Reference proteome</keyword>
<protein>
    <submittedName>
        <fullName evidence="1">Uncharacterized protein</fullName>
    </submittedName>
</protein>
<evidence type="ECO:0000313" key="1">
    <source>
        <dbReference type="EMBL" id="MEQ2466425.1"/>
    </source>
</evidence>
<proteinExistence type="predicted"/>
<dbReference type="EMBL" id="JBBMFN010000027">
    <property type="protein sequence ID" value="MEQ2466425.1"/>
    <property type="molecule type" value="Genomic_DNA"/>
</dbReference>
<comment type="caution">
    <text evidence="1">The sequence shown here is derived from an EMBL/GenBank/DDBJ whole genome shotgun (WGS) entry which is preliminary data.</text>
</comment>
<dbReference type="Proteomes" id="UP001465426">
    <property type="component" value="Unassembled WGS sequence"/>
</dbReference>
<evidence type="ECO:0000313" key="2">
    <source>
        <dbReference type="Proteomes" id="UP001465426"/>
    </source>
</evidence>
<dbReference type="RefSeq" id="WP_051640965.1">
    <property type="nucleotide sequence ID" value="NZ_JBBMFN010000027.1"/>
</dbReference>
<sequence length="83" mass="9607">MVTVEQVAEAAIGAMEKGEHRHTYAICGKNMKFQEFYQMIVDALDQHETTQVPVVDYEQMRPIYEELDKHAEAAGTEMAFIWR</sequence>